<evidence type="ECO:0000259" key="3">
    <source>
        <dbReference type="PROSITE" id="PS50110"/>
    </source>
</evidence>
<dbReference type="SMART" id="SM00448">
    <property type="entry name" value="REC"/>
    <property type="match status" value="1"/>
</dbReference>
<dbReference type="Pfam" id="PF00072">
    <property type="entry name" value="Response_reg"/>
    <property type="match status" value="1"/>
</dbReference>
<dbReference type="GO" id="GO:0000160">
    <property type="term" value="P:phosphorelay signal transduction system"/>
    <property type="evidence" value="ECO:0007669"/>
    <property type="project" value="InterPro"/>
</dbReference>
<organism evidence="4 5">
    <name type="scientific">Melghiribacillus thermohalophilus</name>
    <dbReference type="NCBI Taxonomy" id="1324956"/>
    <lineage>
        <taxon>Bacteria</taxon>
        <taxon>Bacillati</taxon>
        <taxon>Bacillota</taxon>
        <taxon>Bacilli</taxon>
        <taxon>Bacillales</taxon>
        <taxon>Bacillaceae</taxon>
        <taxon>Melghiribacillus</taxon>
    </lineage>
</organism>
<dbReference type="Proteomes" id="UP000294650">
    <property type="component" value="Unassembled WGS sequence"/>
</dbReference>
<reference evidence="4 5" key="1">
    <citation type="submission" date="2019-03" db="EMBL/GenBank/DDBJ databases">
        <title>Genomic Encyclopedia of Type Strains, Phase IV (KMG-IV): sequencing the most valuable type-strain genomes for metagenomic binning, comparative biology and taxonomic classification.</title>
        <authorList>
            <person name="Goeker M."/>
        </authorList>
    </citation>
    <scope>NUCLEOTIDE SEQUENCE [LARGE SCALE GENOMIC DNA]</scope>
    <source>
        <strain evidence="4 5">DSM 25894</strain>
    </source>
</reference>
<evidence type="ECO:0000256" key="1">
    <source>
        <dbReference type="ARBA" id="ARBA00022553"/>
    </source>
</evidence>
<dbReference type="PANTHER" id="PTHR44591:SF3">
    <property type="entry name" value="RESPONSE REGULATORY DOMAIN-CONTAINING PROTEIN"/>
    <property type="match status" value="1"/>
</dbReference>
<evidence type="ECO:0000313" key="5">
    <source>
        <dbReference type="Proteomes" id="UP000294650"/>
    </source>
</evidence>
<dbReference type="SUPFAM" id="SSF52172">
    <property type="entry name" value="CheY-like"/>
    <property type="match status" value="1"/>
</dbReference>
<feature type="domain" description="Response regulatory" evidence="3">
    <location>
        <begin position="7"/>
        <end position="121"/>
    </location>
</feature>
<dbReference type="OrthoDB" id="9808843at2"/>
<evidence type="ECO:0000313" key="4">
    <source>
        <dbReference type="EMBL" id="TCT26366.1"/>
    </source>
</evidence>
<dbReference type="AlphaFoldDB" id="A0A4V2V2T6"/>
<dbReference type="PANTHER" id="PTHR44591">
    <property type="entry name" value="STRESS RESPONSE REGULATOR PROTEIN 1"/>
    <property type="match status" value="1"/>
</dbReference>
<dbReference type="InterPro" id="IPR050595">
    <property type="entry name" value="Bact_response_regulator"/>
</dbReference>
<comment type="caution">
    <text evidence="4">The sequence shown here is derived from an EMBL/GenBank/DDBJ whole genome shotgun (WGS) entry which is preliminary data.</text>
</comment>
<gene>
    <name evidence="4" type="ORF">EDD68_10267</name>
</gene>
<dbReference type="InterPro" id="IPR001789">
    <property type="entry name" value="Sig_transdc_resp-reg_receiver"/>
</dbReference>
<dbReference type="RefSeq" id="WP_132370732.1">
    <property type="nucleotide sequence ID" value="NZ_SMAN01000002.1"/>
</dbReference>
<dbReference type="InterPro" id="IPR011006">
    <property type="entry name" value="CheY-like_superfamily"/>
</dbReference>
<name>A0A4V2V2T6_9BACI</name>
<keyword evidence="5" id="KW-1185">Reference proteome</keyword>
<proteinExistence type="predicted"/>
<dbReference type="CDD" id="cd00156">
    <property type="entry name" value="REC"/>
    <property type="match status" value="1"/>
</dbReference>
<dbReference type="EMBL" id="SMAN01000002">
    <property type="protein sequence ID" value="TCT26366.1"/>
    <property type="molecule type" value="Genomic_DNA"/>
</dbReference>
<keyword evidence="1 2" id="KW-0597">Phosphoprotein</keyword>
<dbReference type="Gene3D" id="3.40.50.2300">
    <property type="match status" value="1"/>
</dbReference>
<accession>A0A4V2V2T6</accession>
<dbReference type="PROSITE" id="PS50110">
    <property type="entry name" value="RESPONSE_REGULATORY"/>
    <property type="match status" value="1"/>
</dbReference>
<feature type="modified residue" description="4-aspartylphosphate" evidence="2">
    <location>
        <position position="56"/>
    </location>
</feature>
<sequence>MSNRKKTVYIVDDQLGIQLLLKEIISNEGYQTETFETAKDAIERIHIKKPDLLFVDYKLPLMSGVEMVQKLEEMEADCPIIMMTGLSEDEVKKNVKTDRVKEVLLKPFNIEEVKKILKKYAGE</sequence>
<protein>
    <submittedName>
        <fullName evidence="4">Two-component system response regulator (Stage 0 sporulation protein F)</fullName>
    </submittedName>
</protein>
<evidence type="ECO:0000256" key="2">
    <source>
        <dbReference type="PROSITE-ProRule" id="PRU00169"/>
    </source>
</evidence>